<dbReference type="CDD" id="cd16961">
    <property type="entry name" value="RMtype1_S_TRD-CR_like"/>
    <property type="match status" value="1"/>
</dbReference>
<evidence type="ECO:0000313" key="5">
    <source>
        <dbReference type="EMBL" id="NYG34054.1"/>
    </source>
</evidence>
<dbReference type="InterPro" id="IPR052021">
    <property type="entry name" value="Type-I_RS_S_subunit"/>
</dbReference>
<dbReference type="CDD" id="cd17246">
    <property type="entry name" value="RMtype1_S_SonII-TRD2-CR2_like"/>
    <property type="match status" value="1"/>
</dbReference>
<dbReference type="RefSeq" id="WP_179634747.1">
    <property type="nucleotide sequence ID" value="NZ_JACCFH010000001.1"/>
</dbReference>
<dbReference type="GO" id="GO:0003677">
    <property type="term" value="F:DNA binding"/>
    <property type="evidence" value="ECO:0007669"/>
    <property type="project" value="UniProtKB-KW"/>
</dbReference>
<keyword evidence="5" id="KW-0378">Hydrolase</keyword>
<dbReference type="GO" id="GO:0009307">
    <property type="term" value="P:DNA restriction-modification system"/>
    <property type="evidence" value="ECO:0007669"/>
    <property type="project" value="UniProtKB-KW"/>
</dbReference>
<evidence type="ECO:0000256" key="3">
    <source>
        <dbReference type="ARBA" id="ARBA00023125"/>
    </source>
</evidence>
<keyword evidence="2" id="KW-0680">Restriction system</keyword>
<protein>
    <submittedName>
        <fullName evidence="5">Type I restriction enzyme S subunit</fullName>
        <ecNumber evidence="5">3.1.21.3</ecNumber>
    </submittedName>
</protein>
<comment type="similarity">
    <text evidence="1">Belongs to the type-I restriction system S methylase family.</text>
</comment>
<organism evidence="5 6">
    <name type="scientific">Sphaerotilus montanus</name>
    <dbReference type="NCBI Taxonomy" id="522889"/>
    <lineage>
        <taxon>Bacteria</taxon>
        <taxon>Pseudomonadati</taxon>
        <taxon>Pseudomonadota</taxon>
        <taxon>Betaproteobacteria</taxon>
        <taxon>Burkholderiales</taxon>
        <taxon>Sphaerotilaceae</taxon>
        <taxon>Sphaerotilus</taxon>
    </lineage>
</organism>
<dbReference type="InterPro" id="IPR044946">
    <property type="entry name" value="Restrct_endonuc_typeI_TRD_sf"/>
</dbReference>
<evidence type="ECO:0000313" key="6">
    <source>
        <dbReference type="Proteomes" id="UP000518288"/>
    </source>
</evidence>
<evidence type="ECO:0000259" key="4">
    <source>
        <dbReference type="Pfam" id="PF01420"/>
    </source>
</evidence>
<dbReference type="GO" id="GO:0009035">
    <property type="term" value="F:type I site-specific deoxyribonuclease activity"/>
    <property type="evidence" value="ECO:0007669"/>
    <property type="project" value="UniProtKB-EC"/>
</dbReference>
<dbReference type="EC" id="3.1.21.3" evidence="5"/>
<dbReference type="InterPro" id="IPR000055">
    <property type="entry name" value="Restrct_endonuc_typeI_TRD"/>
</dbReference>
<proteinExistence type="inferred from homology"/>
<dbReference type="PANTHER" id="PTHR30408">
    <property type="entry name" value="TYPE-1 RESTRICTION ENZYME ECOKI SPECIFICITY PROTEIN"/>
    <property type="match status" value="1"/>
</dbReference>
<dbReference type="SUPFAM" id="SSF116734">
    <property type="entry name" value="DNA methylase specificity domain"/>
    <property type="match status" value="2"/>
</dbReference>
<sequence>MSSEWRSTTLGAICDIQGGAIQTGPFGSQLHTSDYKEVGIPVVMPTNIGDSGIIEDGIARIGQIDVDRLSQHVLRLGDIVFSRRGDVTKNALIRNREVGWFCGTGCLKVRLGTESIASAKFISHCLRLPDTKDWLVRHAVGATMPNLNTGILSAVPIHLPPLKDQREMAGILDALDYRIALLRETNATLESIAQALFKSWFVDFDPVYAKQQGIAPAGMDDATAAFFPDGFEESALGLVPKGWLVHRLGDVVMRITKGTTPTTLKRPFVEAGINFVKAESMTDDGGFIVEKFAFIDRETHDLLGRSQLKAGDVLISIAGTIGRVAIMPEDFLPANTNQAVALIRPMQTRFPSGLISRFLQRDESRQLMSERVVQAVQANLSLGTLSDLKIALPSAEITCQLYRTGMEQVDAGKALNHQKIRTLATLRDTLLPRLISGQLRLPEAEEQIEAAIA</sequence>
<feature type="domain" description="Type I restriction modification DNA specificity" evidence="4">
    <location>
        <begin position="240"/>
        <end position="422"/>
    </location>
</feature>
<dbReference type="EMBL" id="JACCFH010000001">
    <property type="protein sequence ID" value="NYG34054.1"/>
    <property type="molecule type" value="Genomic_DNA"/>
</dbReference>
<keyword evidence="6" id="KW-1185">Reference proteome</keyword>
<reference evidence="5 6" key="1">
    <citation type="submission" date="2020-07" db="EMBL/GenBank/DDBJ databases">
        <title>Genomic Encyclopedia of Archaeal and Bacterial Type Strains, Phase II (KMG-II): from individual species to whole genera.</title>
        <authorList>
            <person name="Goeker M."/>
        </authorList>
    </citation>
    <scope>NUCLEOTIDE SEQUENCE [LARGE SCALE GENOMIC DNA]</scope>
    <source>
        <strain evidence="5 6">DSM 21226</strain>
    </source>
</reference>
<dbReference type="PANTHER" id="PTHR30408:SF13">
    <property type="entry name" value="TYPE I RESTRICTION ENZYME HINDI SPECIFICITY SUBUNIT"/>
    <property type="match status" value="1"/>
</dbReference>
<accession>A0A7Y9R0H1</accession>
<gene>
    <name evidence="5" type="ORF">BDD16_003040</name>
</gene>
<evidence type="ECO:0000256" key="1">
    <source>
        <dbReference type="ARBA" id="ARBA00010923"/>
    </source>
</evidence>
<comment type="caution">
    <text evidence="5">The sequence shown here is derived from an EMBL/GenBank/DDBJ whole genome shotgun (WGS) entry which is preliminary data.</text>
</comment>
<feature type="domain" description="Type I restriction modification DNA specificity" evidence="4">
    <location>
        <begin position="3"/>
        <end position="190"/>
    </location>
</feature>
<dbReference type="Proteomes" id="UP000518288">
    <property type="component" value="Unassembled WGS sequence"/>
</dbReference>
<dbReference type="Gene3D" id="3.90.220.20">
    <property type="entry name" value="DNA methylase specificity domains"/>
    <property type="match status" value="2"/>
</dbReference>
<evidence type="ECO:0000256" key="2">
    <source>
        <dbReference type="ARBA" id="ARBA00022747"/>
    </source>
</evidence>
<name>A0A7Y9R0H1_9BURK</name>
<keyword evidence="3" id="KW-0238">DNA-binding</keyword>
<dbReference type="AlphaFoldDB" id="A0A7Y9R0H1"/>
<dbReference type="Pfam" id="PF01420">
    <property type="entry name" value="Methylase_S"/>
    <property type="match status" value="2"/>
</dbReference>